<dbReference type="EMBL" id="WHUV01000002">
    <property type="protein sequence ID" value="MQA54212.1"/>
    <property type="molecule type" value="Genomic_DNA"/>
</dbReference>
<accession>A0A7X1U493</accession>
<name>A0A7X1U493_9PSED</name>
<reference evidence="1 2" key="1">
    <citation type="submission" date="2019-10" db="EMBL/GenBank/DDBJ databases">
        <title>Pseudomonas dajingensis sp. nov., isolated from the profound head ulcers of farmed Murray cod (Maccullochella peelii peelii).</title>
        <authorList>
            <person name="Liu Y."/>
        </authorList>
    </citation>
    <scope>NUCLEOTIDE SEQUENCE [LARGE SCALE GENOMIC DNA]</scope>
    <source>
        <strain evidence="1 2">MC042</strain>
    </source>
</reference>
<evidence type="ECO:0000313" key="1">
    <source>
        <dbReference type="EMBL" id="MQA54212.1"/>
    </source>
</evidence>
<dbReference type="InterPro" id="IPR036736">
    <property type="entry name" value="ACP-like_sf"/>
</dbReference>
<proteinExistence type="predicted"/>
<organism evidence="1 2">
    <name type="scientific">Pseudomonas piscis</name>
    <dbReference type="NCBI Taxonomy" id="2614538"/>
    <lineage>
        <taxon>Bacteria</taxon>
        <taxon>Pseudomonadati</taxon>
        <taxon>Pseudomonadota</taxon>
        <taxon>Gammaproteobacteria</taxon>
        <taxon>Pseudomonadales</taxon>
        <taxon>Pseudomonadaceae</taxon>
        <taxon>Pseudomonas</taxon>
    </lineage>
</organism>
<evidence type="ECO:0008006" key="3">
    <source>
        <dbReference type="Google" id="ProtNLM"/>
    </source>
</evidence>
<dbReference type="Gene3D" id="1.10.1200.10">
    <property type="entry name" value="ACP-like"/>
    <property type="match status" value="1"/>
</dbReference>
<dbReference type="AlphaFoldDB" id="A0A7X1U493"/>
<comment type="caution">
    <text evidence="1">The sequence shown here is derived from an EMBL/GenBank/DDBJ whole genome shotgun (WGS) entry which is preliminary data.</text>
</comment>
<dbReference type="RefSeq" id="WP_152897766.1">
    <property type="nucleotide sequence ID" value="NZ_WHUV01000002.1"/>
</dbReference>
<evidence type="ECO:0000313" key="2">
    <source>
        <dbReference type="Proteomes" id="UP000486534"/>
    </source>
</evidence>
<gene>
    <name evidence="1" type="ORF">GDH07_12910</name>
</gene>
<dbReference type="Proteomes" id="UP000486534">
    <property type="component" value="Unassembled WGS sequence"/>
</dbReference>
<sequence>MPTRADIDSVVNQSLAESIASQSSDLSVDDMSKVTIYGVDGLFDSLQLVTLMMRIEELIADKYDLSVSLTSDRAISRKVSPFQNPSTLVEFIMEEIPALEVS</sequence>
<protein>
    <recommendedName>
        <fullName evidence="3">Carrier domain-containing protein</fullName>
    </recommendedName>
</protein>